<dbReference type="Pfam" id="PF24764">
    <property type="entry name" value="rva_4"/>
    <property type="match status" value="1"/>
</dbReference>
<dbReference type="InterPro" id="IPR036397">
    <property type="entry name" value="RNaseH_sf"/>
</dbReference>
<dbReference type="PANTHER" id="PTHR46791:SF5">
    <property type="entry name" value="CLR5 DOMAIN-CONTAINING PROTEIN-RELATED"/>
    <property type="match status" value="1"/>
</dbReference>
<organism evidence="2 3">
    <name type="scientific">Pinctada imbricata</name>
    <name type="common">Atlantic pearl-oyster</name>
    <name type="synonym">Pinctada martensii</name>
    <dbReference type="NCBI Taxonomy" id="66713"/>
    <lineage>
        <taxon>Eukaryota</taxon>
        <taxon>Metazoa</taxon>
        <taxon>Spiralia</taxon>
        <taxon>Lophotrochozoa</taxon>
        <taxon>Mollusca</taxon>
        <taxon>Bivalvia</taxon>
        <taxon>Autobranchia</taxon>
        <taxon>Pteriomorphia</taxon>
        <taxon>Pterioida</taxon>
        <taxon>Pterioidea</taxon>
        <taxon>Pteriidae</taxon>
        <taxon>Pinctada</taxon>
    </lineage>
</organism>
<dbReference type="PANTHER" id="PTHR46791">
    <property type="entry name" value="EXPRESSED PROTEIN"/>
    <property type="match status" value="1"/>
</dbReference>
<dbReference type="EMBL" id="VSWD01000008">
    <property type="protein sequence ID" value="KAK3094696.1"/>
    <property type="molecule type" value="Genomic_DNA"/>
</dbReference>
<gene>
    <name evidence="2" type="ORF">FSP39_005020</name>
</gene>
<name>A0AA89BU37_PINIB</name>
<feature type="domain" description="Integrase catalytic" evidence="1">
    <location>
        <begin position="193"/>
        <end position="371"/>
    </location>
</feature>
<dbReference type="PROSITE" id="PS50994">
    <property type="entry name" value="INTEGRASE"/>
    <property type="match status" value="1"/>
</dbReference>
<keyword evidence="3" id="KW-1185">Reference proteome</keyword>
<comment type="caution">
    <text evidence="2">The sequence shown here is derived from an EMBL/GenBank/DDBJ whole genome shotgun (WGS) entry which is preliminary data.</text>
</comment>
<protein>
    <recommendedName>
        <fullName evidence="1">Integrase catalytic domain-containing protein</fullName>
    </recommendedName>
</protein>
<dbReference type="InterPro" id="IPR001584">
    <property type="entry name" value="Integrase_cat-core"/>
</dbReference>
<evidence type="ECO:0000259" key="1">
    <source>
        <dbReference type="PROSITE" id="PS50994"/>
    </source>
</evidence>
<dbReference type="SUPFAM" id="SSF53098">
    <property type="entry name" value="Ribonuclease H-like"/>
    <property type="match status" value="1"/>
</dbReference>
<evidence type="ECO:0000313" key="2">
    <source>
        <dbReference type="EMBL" id="KAK3094696.1"/>
    </source>
</evidence>
<evidence type="ECO:0000313" key="3">
    <source>
        <dbReference type="Proteomes" id="UP001186944"/>
    </source>
</evidence>
<dbReference type="Proteomes" id="UP001186944">
    <property type="component" value="Unassembled WGS sequence"/>
</dbReference>
<dbReference type="GO" id="GO:0003676">
    <property type="term" value="F:nucleic acid binding"/>
    <property type="evidence" value="ECO:0007669"/>
    <property type="project" value="InterPro"/>
</dbReference>
<dbReference type="InterPro" id="IPR012337">
    <property type="entry name" value="RNaseH-like_sf"/>
</dbReference>
<dbReference type="InterPro" id="IPR058913">
    <property type="entry name" value="Integrase_dom_put"/>
</dbReference>
<dbReference type="Gene3D" id="3.30.420.10">
    <property type="entry name" value="Ribonuclease H-like superfamily/Ribonuclease H"/>
    <property type="match status" value="1"/>
</dbReference>
<dbReference type="GO" id="GO:0015074">
    <property type="term" value="P:DNA integration"/>
    <property type="evidence" value="ECO:0007669"/>
    <property type="project" value="InterPro"/>
</dbReference>
<sequence>MAGIESMLQVLRKLNLENVASKFELEKITPDIICKLSSPEFNMLGISNTRDMMKLRTECVKFASAQCGVVTDASGAPQFNIPRTVLESLIENGFIISDIAKLLSVSESTIFRRMRKYGLSKRTFCDIPDGQLDLLLAEVIKEYPNSGENMLNQMLVAKGVRVQRWRLRECIHRIDNDGSQGRRRGVLHRRVYNVGGPNHLWHIDTNHKLVRWRFIIIGGIDGFSRMITFLKCADNNTADTVLQCFLTGVTAYGIPKRVRSDKGRENVGVADFMISRRGRYGMLTGKSTHNQRIERLWRDVFEGVLSYFYHLFYHMEDIGILDPLNPKHLAALHYIFLDEINRKLDFWTQAWGSHRIRTVKASPIHLWTSGQLQNLTGADNENLEDYGVEGFVDGFDGDEDGRPIFESLVSTLGEHSIHILNRDLIRNHTNYGIDDFRQCLRILDSIDR</sequence>
<proteinExistence type="predicted"/>
<dbReference type="AlphaFoldDB" id="A0AA89BU37"/>
<reference evidence="2" key="1">
    <citation type="submission" date="2019-08" db="EMBL/GenBank/DDBJ databases">
        <title>The improved chromosome-level genome for the pearl oyster Pinctada fucata martensii using PacBio sequencing and Hi-C.</title>
        <authorList>
            <person name="Zheng Z."/>
        </authorList>
    </citation>
    <scope>NUCLEOTIDE SEQUENCE</scope>
    <source>
        <strain evidence="2">ZZ-2019</strain>
        <tissue evidence="2">Adductor muscle</tissue>
    </source>
</reference>
<accession>A0AA89BU37</accession>